<dbReference type="AlphaFoldDB" id="A0A0A2C9T2"/>
<comment type="caution">
    <text evidence="1">The sequence shown here is derived from an EMBL/GenBank/DDBJ whole genome shotgun (WGS) entry which is preliminary data.</text>
</comment>
<dbReference type="RefSeq" id="WP_011294604.1">
    <property type="nucleotide sequence ID" value="NZ_CP138967.1"/>
</dbReference>
<name>A0A0A2C9T2_PROMR</name>
<accession>A0A0A2C9T2</accession>
<evidence type="ECO:0000313" key="1">
    <source>
        <dbReference type="EMBL" id="KGG22307.1"/>
    </source>
</evidence>
<dbReference type="EMBL" id="JNAX01000003">
    <property type="protein sequence ID" value="KGG22307.1"/>
    <property type="molecule type" value="Genomic_DNA"/>
</dbReference>
<gene>
    <name evidence="1" type="ORF">EV03_0202</name>
</gene>
<reference evidence="2" key="1">
    <citation type="journal article" date="2014" name="Sci. Data">
        <title>Genomes of diverse isolates of the marine cyanobacterium Prochlorococcus.</title>
        <authorList>
            <person name="Biller S."/>
            <person name="Berube P."/>
            <person name="Thompson J."/>
            <person name="Kelly L."/>
            <person name="Roggensack S."/>
            <person name="Awad L."/>
            <person name="Roache-Johnson K."/>
            <person name="Ding H."/>
            <person name="Giovannoni S.J."/>
            <person name="Moore L.R."/>
            <person name="Chisholm S.W."/>
        </authorList>
    </citation>
    <scope>NUCLEOTIDE SEQUENCE [LARGE SCALE GENOMIC DNA]</scope>
    <source>
        <strain evidence="2">PAC1</strain>
    </source>
</reference>
<evidence type="ECO:0000313" key="2">
    <source>
        <dbReference type="Proteomes" id="UP000030392"/>
    </source>
</evidence>
<sequence>MQEKPNVEELIADSMKLLLVRAQKLPQRERLAIAQEFREWLNGNCKVEDILILDTRIK</sequence>
<proteinExistence type="predicted"/>
<dbReference type="Proteomes" id="UP000030392">
    <property type="component" value="Unassembled WGS sequence"/>
</dbReference>
<organism evidence="1 2">
    <name type="scientific">Prochlorococcus marinus str. PAC1</name>
    <dbReference type="NCBI Taxonomy" id="59924"/>
    <lineage>
        <taxon>Bacteria</taxon>
        <taxon>Bacillati</taxon>
        <taxon>Cyanobacteriota</taxon>
        <taxon>Cyanophyceae</taxon>
        <taxon>Synechococcales</taxon>
        <taxon>Prochlorococcaceae</taxon>
        <taxon>Prochlorococcus</taxon>
    </lineage>
</organism>
<protein>
    <submittedName>
        <fullName evidence="1">Uncharacterized protein</fullName>
    </submittedName>
</protein>